<dbReference type="SMART" id="SM00220">
    <property type="entry name" value="S_TKc"/>
    <property type="match status" value="1"/>
</dbReference>
<feature type="region of interest" description="Disordered" evidence="1">
    <location>
        <begin position="38"/>
        <end position="59"/>
    </location>
</feature>
<protein>
    <recommendedName>
        <fullName evidence="2">Protein kinase domain-containing protein</fullName>
    </recommendedName>
</protein>
<evidence type="ECO:0000313" key="3">
    <source>
        <dbReference type="EMBL" id="RPB24536.1"/>
    </source>
</evidence>
<keyword evidence="4" id="KW-1185">Reference proteome</keyword>
<proteinExistence type="predicted"/>
<dbReference type="GO" id="GO:0004672">
    <property type="term" value="F:protein kinase activity"/>
    <property type="evidence" value="ECO:0007669"/>
    <property type="project" value="InterPro"/>
</dbReference>
<evidence type="ECO:0000256" key="1">
    <source>
        <dbReference type="SAM" id="MobiDB-lite"/>
    </source>
</evidence>
<evidence type="ECO:0000259" key="2">
    <source>
        <dbReference type="PROSITE" id="PS50011"/>
    </source>
</evidence>
<dbReference type="InterPro" id="IPR000719">
    <property type="entry name" value="Prot_kinase_dom"/>
</dbReference>
<feature type="domain" description="Protein kinase" evidence="2">
    <location>
        <begin position="163"/>
        <end position="473"/>
    </location>
</feature>
<reference evidence="3 4" key="1">
    <citation type="journal article" date="2018" name="Nat. Ecol. Evol.">
        <title>Pezizomycetes genomes reveal the molecular basis of ectomycorrhizal truffle lifestyle.</title>
        <authorList>
            <person name="Murat C."/>
            <person name="Payen T."/>
            <person name="Noel B."/>
            <person name="Kuo A."/>
            <person name="Morin E."/>
            <person name="Chen J."/>
            <person name="Kohler A."/>
            <person name="Krizsan K."/>
            <person name="Balestrini R."/>
            <person name="Da Silva C."/>
            <person name="Montanini B."/>
            <person name="Hainaut M."/>
            <person name="Levati E."/>
            <person name="Barry K.W."/>
            <person name="Belfiori B."/>
            <person name="Cichocki N."/>
            <person name="Clum A."/>
            <person name="Dockter R.B."/>
            <person name="Fauchery L."/>
            <person name="Guy J."/>
            <person name="Iotti M."/>
            <person name="Le Tacon F."/>
            <person name="Lindquist E.A."/>
            <person name="Lipzen A."/>
            <person name="Malagnac F."/>
            <person name="Mello A."/>
            <person name="Molinier V."/>
            <person name="Miyauchi S."/>
            <person name="Poulain J."/>
            <person name="Riccioni C."/>
            <person name="Rubini A."/>
            <person name="Sitrit Y."/>
            <person name="Splivallo R."/>
            <person name="Traeger S."/>
            <person name="Wang M."/>
            <person name="Zifcakova L."/>
            <person name="Wipf D."/>
            <person name="Zambonelli A."/>
            <person name="Paolocci F."/>
            <person name="Nowrousian M."/>
            <person name="Ottonello S."/>
            <person name="Baldrian P."/>
            <person name="Spatafora J.W."/>
            <person name="Henrissat B."/>
            <person name="Nagy L.G."/>
            <person name="Aury J.M."/>
            <person name="Wincker P."/>
            <person name="Grigoriev I.V."/>
            <person name="Bonfante P."/>
            <person name="Martin F.M."/>
        </authorList>
    </citation>
    <scope>NUCLEOTIDE SEQUENCE [LARGE SCALE GENOMIC DNA]</scope>
    <source>
        <strain evidence="3 4">ATCC MYA-4762</strain>
    </source>
</reference>
<dbReference type="InParanoid" id="A0A3N4LNZ7"/>
<dbReference type="STRING" id="1051890.A0A3N4LNZ7"/>
<dbReference type="Proteomes" id="UP000267821">
    <property type="component" value="Unassembled WGS sequence"/>
</dbReference>
<dbReference type="EMBL" id="ML121541">
    <property type="protein sequence ID" value="RPB24536.1"/>
    <property type="molecule type" value="Genomic_DNA"/>
</dbReference>
<dbReference type="InterPro" id="IPR011009">
    <property type="entry name" value="Kinase-like_dom_sf"/>
</dbReference>
<dbReference type="AlphaFoldDB" id="A0A3N4LNZ7"/>
<gene>
    <name evidence="3" type="ORF">L211DRAFT_807805</name>
</gene>
<name>A0A3N4LNZ7_9PEZI</name>
<dbReference type="InterPro" id="IPR008271">
    <property type="entry name" value="Ser/Thr_kinase_AS"/>
</dbReference>
<accession>A0A3N4LNZ7</accession>
<dbReference type="PROSITE" id="PS50011">
    <property type="entry name" value="PROTEIN_KINASE_DOM"/>
    <property type="match status" value="1"/>
</dbReference>
<dbReference type="PROSITE" id="PS00108">
    <property type="entry name" value="PROTEIN_KINASE_ST"/>
    <property type="match status" value="1"/>
</dbReference>
<dbReference type="GO" id="GO:0005524">
    <property type="term" value="F:ATP binding"/>
    <property type="evidence" value="ECO:0007669"/>
    <property type="project" value="InterPro"/>
</dbReference>
<organism evidence="3 4">
    <name type="scientific">Terfezia boudieri ATCC MYA-4762</name>
    <dbReference type="NCBI Taxonomy" id="1051890"/>
    <lineage>
        <taxon>Eukaryota</taxon>
        <taxon>Fungi</taxon>
        <taxon>Dikarya</taxon>
        <taxon>Ascomycota</taxon>
        <taxon>Pezizomycotina</taxon>
        <taxon>Pezizomycetes</taxon>
        <taxon>Pezizales</taxon>
        <taxon>Pezizaceae</taxon>
        <taxon>Terfezia</taxon>
    </lineage>
</organism>
<evidence type="ECO:0000313" key="4">
    <source>
        <dbReference type="Proteomes" id="UP000267821"/>
    </source>
</evidence>
<dbReference type="OrthoDB" id="626167at2759"/>
<sequence>MALPIPICITPSPTVPSPQSAASKRFPHVQGLTVNTTDLTPRKMDSDTPPVTPAAKDSLSVSGSMCSCSTDDEYQFLQQSALTPPRTPMCRDHMSLDFPRNPTKDSEASSMSTSTSGFIFVDSSGISSGLSSYSSDTLSTDKDRTGGQAHLTPFAPKGTFSVLNDARPFGNGAWSIVSPGLFTRTSPENREPEIIAVKKPEQKKGIPILTSEAAILSYLSTPEPTRGVILFYGFDEATTSLLLPAYPLTLESFVKASHKFINSEQNISLSTLRCPVVKMRQWLFLAKKLCEGFVALKEKRVVHGDVKWGNVLLREYTLSPEEKKIWGENDEKKLYEPLIVDFSSSHVELAEPKAISALTIPFCAPELLEAWLAPVEAAAPVPTFSSDLYSMALTLLTAAIGSDPYSVRIATDATKGMWVKCGDPVGFVRSWDERGLRVRKGEVVDTCLAECFGKTKEGRTTVETVLERVEGWIELWCMEGKGDDRWGC</sequence>
<dbReference type="Gene3D" id="1.10.510.10">
    <property type="entry name" value="Transferase(Phosphotransferase) domain 1"/>
    <property type="match status" value="1"/>
</dbReference>
<dbReference type="SUPFAM" id="SSF56112">
    <property type="entry name" value="Protein kinase-like (PK-like)"/>
    <property type="match status" value="1"/>
</dbReference>